<name>A0A448XCP9_9PLAT</name>
<evidence type="ECO:0000256" key="1">
    <source>
        <dbReference type="SAM" id="Coils"/>
    </source>
</evidence>
<evidence type="ECO:0000313" key="3">
    <source>
        <dbReference type="Proteomes" id="UP000784294"/>
    </source>
</evidence>
<organism evidence="2 3">
    <name type="scientific">Protopolystoma xenopodis</name>
    <dbReference type="NCBI Taxonomy" id="117903"/>
    <lineage>
        <taxon>Eukaryota</taxon>
        <taxon>Metazoa</taxon>
        <taxon>Spiralia</taxon>
        <taxon>Lophotrochozoa</taxon>
        <taxon>Platyhelminthes</taxon>
        <taxon>Monogenea</taxon>
        <taxon>Polyopisthocotylea</taxon>
        <taxon>Polystomatidea</taxon>
        <taxon>Polystomatidae</taxon>
        <taxon>Protopolystoma</taxon>
    </lineage>
</organism>
<comment type="caution">
    <text evidence="2">The sequence shown here is derived from an EMBL/GenBank/DDBJ whole genome shotgun (WGS) entry which is preliminary data.</text>
</comment>
<protein>
    <submittedName>
        <fullName evidence="2">Uncharacterized protein</fullName>
    </submittedName>
</protein>
<keyword evidence="3" id="KW-1185">Reference proteome</keyword>
<gene>
    <name evidence="2" type="ORF">PXEA_LOCUS27121</name>
</gene>
<evidence type="ECO:0000313" key="2">
    <source>
        <dbReference type="EMBL" id="VEL33681.1"/>
    </source>
</evidence>
<keyword evidence="1" id="KW-0175">Coiled coil</keyword>
<dbReference type="EMBL" id="CAAALY010246219">
    <property type="protein sequence ID" value="VEL33681.1"/>
    <property type="molecule type" value="Genomic_DNA"/>
</dbReference>
<accession>A0A448XCP9</accession>
<reference evidence="2" key="1">
    <citation type="submission" date="2018-11" db="EMBL/GenBank/DDBJ databases">
        <authorList>
            <consortium name="Pathogen Informatics"/>
        </authorList>
    </citation>
    <scope>NUCLEOTIDE SEQUENCE</scope>
</reference>
<proteinExistence type="predicted"/>
<dbReference type="AlphaFoldDB" id="A0A448XCP9"/>
<dbReference type="Gene3D" id="1.20.5.340">
    <property type="match status" value="1"/>
</dbReference>
<dbReference type="Proteomes" id="UP000784294">
    <property type="component" value="Unassembled WGS sequence"/>
</dbReference>
<sequence length="74" mass="8627">MYDVDAEKQQLTDRLSAAESNLLGQEEALHRVERERNKLTDQINRLERQLTSQETARMELQVAITLSFFTVSFL</sequence>
<feature type="coiled-coil region" evidence="1">
    <location>
        <begin position="8"/>
        <end position="63"/>
    </location>
</feature>
<dbReference type="SUPFAM" id="SSF90257">
    <property type="entry name" value="Myosin rod fragments"/>
    <property type="match status" value="1"/>
</dbReference>